<reference evidence="1 2" key="1">
    <citation type="journal article" date="2019" name="Sci. Rep.">
        <title>Orb-weaving spider Araneus ventricosus genome elucidates the spidroin gene catalogue.</title>
        <authorList>
            <person name="Kono N."/>
            <person name="Nakamura H."/>
            <person name="Ohtoshi R."/>
            <person name="Moran D.A.P."/>
            <person name="Shinohara A."/>
            <person name="Yoshida Y."/>
            <person name="Fujiwara M."/>
            <person name="Mori M."/>
            <person name="Tomita M."/>
            <person name="Arakawa K."/>
        </authorList>
    </citation>
    <scope>NUCLEOTIDE SEQUENCE [LARGE SCALE GENOMIC DNA]</scope>
</reference>
<accession>A0A4Y2HPL5</accession>
<dbReference type="Proteomes" id="UP000499080">
    <property type="component" value="Unassembled WGS sequence"/>
</dbReference>
<dbReference type="AlphaFoldDB" id="A0A4Y2HPL5"/>
<keyword evidence="2" id="KW-1185">Reference proteome</keyword>
<evidence type="ECO:0000313" key="1">
    <source>
        <dbReference type="EMBL" id="GBM67073.1"/>
    </source>
</evidence>
<comment type="caution">
    <text evidence="1">The sequence shown here is derived from an EMBL/GenBank/DDBJ whole genome shotgun (WGS) entry which is preliminary data.</text>
</comment>
<dbReference type="EMBL" id="BGPR01103648">
    <property type="protein sequence ID" value="GBM67073.1"/>
    <property type="molecule type" value="Genomic_DNA"/>
</dbReference>
<gene>
    <name evidence="1" type="ORF">AVEN_195851_1</name>
</gene>
<name>A0A4Y2HPL5_ARAVE</name>
<organism evidence="1 2">
    <name type="scientific">Araneus ventricosus</name>
    <name type="common">Orbweaver spider</name>
    <name type="synonym">Epeira ventricosa</name>
    <dbReference type="NCBI Taxonomy" id="182803"/>
    <lineage>
        <taxon>Eukaryota</taxon>
        <taxon>Metazoa</taxon>
        <taxon>Ecdysozoa</taxon>
        <taxon>Arthropoda</taxon>
        <taxon>Chelicerata</taxon>
        <taxon>Arachnida</taxon>
        <taxon>Araneae</taxon>
        <taxon>Araneomorphae</taxon>
        <taxon>Entelegynae</taxon>
        <taxon>Araneoidea</taxon>
        <taxon>Araneidae</taxon>
        <taxon>Araneus</taxon>
    </lineage>
</organism>
<evidence type="ECO:0000313" key="2">
    <source>
        <dbReference type="Proteomes" id="UP000499080"/>
    </source>
</evidence>
<sequence>NLPATFSKDSTPCHGNLCDNPLPLPMTRFPKPFRQAVFAVWDGLANPFENNLHFSDIFRGVGDSRGEVGMPSISLANY</sequence>
<protein>
    <submittedName>
        <fullName evidence="1">Uncharacterized protein</fullName>
    </submittedName>
</protein>
<proteinExistence type="predicted"/>
<feature type="non-terminal residue" evidence="1">
    <location>
        <position position="1"/>
    </location>
</feature>